<keyword evidence="1" id="KW-0812">Transmembrane</keyword>
<feature type="transmembrane region" description="Helical" evidence="1">
    <location>
        <begin position="52"/>
        <end position="79"/>
    </location>
</feature>
<gene>
    <name evidence="2" type="ORF">SAMN05421789_1154</name>
</gene>
<evidence type="ECO:0000256" key="1">
    <source>
        <dbReference type="SAM" id="Phobius"/>
    </source>
</evidence>
<dbReference type="Proteomes" id="UP000185839">
    <property type="component" value="Unassembled WGS sequence"/>
</dbReference>
<accession>A0A1N7NIG9</accession>
<proteinExistence type="predicted"/>
<organism evidence="2 3">
    <name type="scientific">Kaistella chaponensis</name>
    <dbReference type="NCBI Taxonomy" id="713588"/>
    <lineage>
        <taxon>Bacteria</taxon>
        <taxon>Pseudomonadati</taxon>
        <taxon>Bacteroidota</taxon>
        <taxon>Flavobacteriia</taxon>
        <taxon>Flavobacteriales</taxon>
        <taxon>Weeksellaceae</taxon>
        <taxon>Chryseobacterium group</taxon>
        <taxon>Kaistella</taxon>
    </lineage>
</organism>
<keyword evidence="1" id="KW-1133">Transmembrane helix</keyword>
<evidence type="ECO:0000313" key="3">
    <source>
        <dbReference type="Proteomes" id="UP000185839"/>
    </source>
</evidence>
<name>A0A1N7NIG9_9FLAO</name>
<evidence type="ECO:0000313" key="2">
    <source>
        <dbReference type="EMBL" id="SIS98134.1"/>
    </source>
</evidence>
<protein>
    <submittedName>
        <fullName evidence="2">Uncharacterized protein</fullName>
    </submittedName>
</protein>
<feature type="transmembrane region" description="Helical" evidence="1">
    <location>
        <begin position="7"/>
        <end position="27"/>
    </location>
</feature>
<keyword evidence="1" id="KW-0472">Membrane</keyword>
<dbReference type="EMBL" id="FTOI01000015">
    <property type="protein sequence ID" value="SIS98134.1"/>
    <property type="molecule type" value="Genomic_DNA"/>
</dbReference>
<dbReference type="AlphaFoldDB" id="A0A1N7NIG9"/>
<keyword evidence="3" id="KW-1185">Reference proteome</keyword>
<feature type="transmembrane region" description="Helical" evidence="1">
    <location>
        <begin position="91"/>
        <end position="114"/>
    </location>
</feature>
<reference evidence="3" key="1">
    <citation type="submission" date="2017-01" db="EMBL/GenBank/DDBJ databases">
        <authorList>
            <person name="Varghese N."/>
            <person name="Submissions S."/>
        </authorList>
    </citation>
    <scope>NUCLEOTIDE SEQUENCE [LARGE SCALE GENOMIC DNA]</scope>
    <source>
        <strain evidence="3">DSM 23145</strain>
    </source>
</reference>
<dbReference type="STRING" id="713588.SAMN05421789_1154"/>
<sequence length="115" mass="13775">MKNWKITFYLFAVSPVLYVVSLFTFYFHSAIQLGFFPTYSQPDPKEIEVYEIYQPIILTFLNIWFVSLLIWIPLVLIYWLIYLKKTIWKHLLISAICFLIAFLSIFTGVTEWFAD</sequence>